<dbReference type="Gene3D" id="3.40.390.10">
    <property type="entry name" value="Collagenase (Catalytic Domain)"/>
    <property type="match status" value="1"/>
</dbReference>
<dbReference type="Gene3D" id="1.10.1370.10">
    <property type="entry name" value="Neurolysin, domain 3"/>
    <property type="match status" value="1"/>
</dbReference>
<dbReference type="InterPro" id="IPR045090">
    <property type="entry name" value="Pept_M3A_M3B"/>
</dbReference>
<keyword evidence="9" id="KW-0496">Mitochondrion</keyword>
<evidence type="ECO:0000256" key="1">
    <source>
        <dbReference type="ARBA" id="ARBA00004173"/>
    </source>
</evidence>
<dbReference type="EMBL" id="JALJOR010000003">
    <property type="protein sequence ID" value="KAK9820224.1"/>
    <property type="molecule type" value="Genomic_DNA"/>
</dbReference>
<evidence type="ECO:0000256" key="2">
    <source>
        <dbReference type="ARBA" id="ARBA00006040"/>
    </source>
</evidence>
<evidence type="ECO:0000256" key="6">
    <source>
        <dbReference type="ARBA" id="ARBA00022833"/>
    </source>
</evidence>
<comment type="caution">
    <text evidence="13">The sequence shown here is derived from an EMBL/GenBank/DDBJ whole genome shotgun (WGS) entry which is preliminary data.</text>
</comment>
<dbReference type="AlphaFoldDB" id="A0AAW1QFM9"/>
<evidence type="ECO:0000256" key="7">
    <source>
        <dbReference type="ARBA" id="ARBA00022946"/>
    </source>
</evidence>
<name>A0AAW1QFM9_9CHLO</name>
<keyword evidence="3 10" id="KW-0645">Protease</keyword>
<dbReference type="GO" id="GO:0046872">
    <property type="term" value="F:metal ion binding"/>
    <property type="evidence" value="ECO:0007669"/>
    <property type="project" value="UniProtKB-UniRule"/>
</dbReference>
<dbReference type="GO" id="GO:0004222">
    <property type="term" value="F:metalloendopeptidase activity"/>
    <property type="evidence" value="ECO:0007669"/>
    <property type="project" value="InterPro"/>
</dbReference>
<keyword evidence="5 10" id="KW-0378">Hydrolase</keyword>
<evidence type="ECO:0000256" key="5">
    <source>
        <dbReference type="ARBA" id="ARBA00022801"/>
    </source>
</evidence>
<keyword evidence="4 10" id="KW-0479">Metal-binding</keyword>
<sequence>MLSRVRQSLLRPARSAAISSATGLFGHPALQQPSDWQKLAAECIHRSDALVESVQLSPPSASTIRTLDDISDIVCQVFDSAEFCRNVHSSPDWRAQAGEAVIKLAGYVQHLNTHSGLYTSLVQSLKHHQRHVEHAHSAGVAPDEAANRGGAASTSAPAVEGYTREALRVGRALQRDFERCGVHLDGPQRQRLATLTDTAQRLGMQIGQNLADPRLLNHVDVPASQAHALRLLPHSVQRMLKPLHSPDTVHDRKAAIIANLMTQLQGLPAGYGARLDTTAPVVHSVLRYVDSEDIRKQVFMAGYSSPQQNVELIEQLIAARHELAQVMGSPSFAHYQTGADTLAANPEAVKAFLGSLSAALHPKAQQEMQMLREFKARDSSTSAEKVAVHAWDRQYYTGKAKAQAFPGNGAAVSDYLSLQRCIEGLGILLERLMGLSVRLQPVPAGEGWADGLQKMTLVHPAEGILGCIYLDLHPRPGKFVHAAHFNLRCGRRLGDGAYQEPLVALVCNFPAGAGALLSHAEAETLFHEFGHALNSLLSRTKFQHFAGTRGTMDIVEVPSHVMEFFMRDARTLRLFARHYRTGDPMPPAMVDRLQASRRMFSGLDLEQQVLYSLIDQELFGANPPAPGTSTERVAELYAAHSSVRFVPGTCPQARVSHLVGYGATYYSYSYASCLASAFWRTHLEEDPLSRSAGEVLRRQLMEPGGALEPHEMVAGLVGSGAVQSLAGGWAPQPNSMLAYEGISVVA</sequence>
<proteinExistence type="inferred from homology"/>
<organism evidence="13 14">
    <name type="scientific">[Myrmecia] bisecta</name>
    <dbReference type="NCBI Taxonomy" id="41462"/>
    <lineage>
        <taxon>Eukaryota</taxon>
        <taxon>Viridiplantae</taxon>
        <taxon>Chlorophyta</taxon>
        <taxon>core chlorophytes</taxon>
        <taxon>Trebouxiophyceae</taxon>
        <taxon>Trebouxiales</taxon>
        <taxon>Trebouxiaceae</taxon>
        <taxon>Myrmecia</taxon>
    </lineage>
</organism>
<evidence type="ECO:0000313" key="14">
    <source>
        <dbReference type="Proteomes" id="UP001489004"/>
    </source>
</evidence>
<evidence type="ECO:0000256" key="9">
    <source>
        <dbReference type="ARBA" id="ARBA00023128"/>
    </source>
</evidence>
<comment type="similarity">
    <text evidence="2 10">Belongs to the peptidase M3 family.</text>
</comment>
<evidence type="ECO:0000259" key="12">
    <source>
        <dbReference type="Pfam" id="PF01432"/>
    </source>
</evidence>
<dbReference type="GO" id="GO:0006508">
    <property type="term" value="P:proteolysis"/>
    <property type="evidence" value="ECO:0007669"/>
    <property type="project" value="UniProtKB-KW"/>
</dbReference>
<protein>
    <recommendedName>
        <fullName evidence="12">Peptidase M3A/M3B catalytic domain-containing protein</fullName>
    </recommendedName>
</protein>
<feature type="domain" description="Peptidase M3A/M3B catalytic" evidence="12">
    <location>
        <begin position="286"/>
        <end position="716"/>
    </location>
</feature>
<accession>A0AAW1QFM9</accession>
<evidence type="ECO:0000256" key="3">
    <source>
        <dbReference type="ARBA" id="ARBA00022670"/>
    </source>
</evidence>
<reference evidence="13 14" key="1">
    <citation type="journal article" date="2024" name="Nat. Commun.">
        <title>Phylogenomics reveals the evolutionary origins of lichenization in chlorophyte algae.</title>
        <authorList>
            <person name="Puginier C."/>
            <person name="Libourel C."/>
            <person name="Otte J."/>
            <person name="Skaloud P."/>
            <person name="Haon M."/>
            <person name="Grisel S."/>
            <person name="Petersen M."/>
            <person name="Berrin J.G."/>
            <person name="Delaux P.M."/>
            <person name="Dal Grande F."/>
            <person name="Keller J."/>
        </authorList>
    </citation>
    <scope>NUCLEOTIDE SEQUENCE [LARGE SCALE GENOMIC DNA]</scope>
    <source>
        <strain evidence="13 14">SAG 2043</strain>
    </source>
</reference>
<gene>
    <name evidence="13" type="ORF">WJX72_007664</name>
</gene>
<comment type="subcellular location">
    <subcellularLocation>
        <location evidence="1">Mitochondrion</location>
    </subcellularLocation>
</comment>
<dbReference type="CDD" id="cd06457">
    <property type="entry name" value="M3A_MIP"/>
    <property type="match status" value="1"/>
</dbReference>
<dbReference type="InterPro" id="IPR033851">
    <property type="entry name" value="M3A_MIP"/>
</dbReference>
<dbReference type="Proteomes" id="UP001489004">
    <property type="component" value="Unassembled WGS sequence"/>
</dbReference>
<comment type="cofactor">
    <cofactor evidence="10">
        <name>Zn(2+)</name>
        <dbReference type="ChEBI" id="CHEBI:29105"/>
    </cofactor>
    <text evidence="10">Binds 1 zinc ion.</text>
</comment>
<keyword evidence="6 10" id="KW-0862">Zinc</keyword>
<dbReference type="InterPro" id="IPR024079">
    <property type="entry name" value="MetalloPept_cat_dom_sf"/>
</dbReference>
<evidence type="ECO:0000256" key="8">
    <source>
        <dbReference type="ARBA" id="ARBA00023049"/>
    </source>
</evidence>
<dbReference type="InterPro" id="IPR001567">
    <property type="entry name" value="Pept_M3A_M3B_dom"/>
</dbReference>
<evidence type="ECO:0000313" key="13">
    <source>
        <dbReference type="EMBL" id="KAK9820224.1"/>
    </source>
</evidence>
<dbReference type="InterPro" id="IPR024077">
    <property type="entry name" value="Neurolysin/TOP_dom2"/>
</dbReference>
<dbReference type="GO" id="GO:0005739">
    <property type="term" value="C:mitochondrion"/>
    <property type="evidence" value="ECO:0007669"/>
    <property type="project" value="UniProtKB-SubCell"/>
</dbReference>
<dbReference type="Pfam" id="PF01432">
    <property type="entry name" value="Peptidase_M3"/>
    <property type="match status" value="1"/>
</dbReference>
<dbReference type="GO" id="GO:0006518">
    <property type="term" value="P:peptide metabolic process"/>
    <property type="evidence" value="ECO:0007669"/>
    <property type="project" value="TreeGrafter"/>
</dbReference>
<evidence type="ECO:0000256" key="4">
    <source>
        <dbReference type="ARBA" id="ARBA00022723"/>
    </source>
</evidence>
<feature type="region of interest" description="Disordered" evidence="11">
    <location>
        <begin position="135"/>
        <end position="158"/>
    </location>
</feature>
<dbReference type="SUPFAM" id="SSF55486">
    <property type="entry name" value="Metalloproteases ('zincins'), catalytic domain"/>
    <property type="match status" value="1"/>
</dbReference>
<keyword evidence="7" id="KW-0809">Transit peptide</keyword>
<keyword evidence="8 10" id="KW-0482">Metalloprotease</keyword>
<evidence type="ECO:0000256" key="11">
    <source>
        <dbReference type="SAM" id="MobiDB-lite"/>
    </source>
</evidence>
<dbReference type="PANTHER" id="PTHR11804">
    <property type="entry name" value="PROTEASE M3 THIMET OLIGOPEPTIDASE-RELATED"/>
    <property type="match status" value="1"/>
</dbReference>
<evidence type="ECO:0000256" key="10">
    <source>
        <dbReference type="RuleBase" id="RU003435"/>
    </source>
</evidence>
<dbReference type="PANTHER" id="PTHR11804:SF79">
    <property type="entry name" value="MITOCHONDRIAL INTERMEDIATE PEPTIDASE"/>
    <property type="match status" value="1"/>
</dbReference>
<keyword evidence="14" id="KW-1185">Reference proteome</keyword>